<feature type="non-terminal residue" evidence="2">
    <location>
        <position position="68"/>
    </location>
</feature>
<evidence type="ECO:0000313" key="2">
    <source>
        <dbReference type="EMBL" id="GAH83776.1"/>
    </source>
</evidence>
<protein>
    <submittedName>
        <fullName evidence="2">Uncharacterized protein</fullName>
    </submittedName>
</protein>
<organism evidence="2">
    <name type="scientific">marine sediment metagenome</name>
    <dbReference type="NCBI Taxonomy" id="412755"/>
    <lineage>
        <taxon>unclassified sequences</taxon>
        <taxon>metagenomes</taxon>
        <taxon>ecological metagenomes</taxon>
    </lineage>
</organism>
<proteinExistence type="predicted"/>
<dbReference type="AlphaFoldDB" id="X1IMV0"/>
<reference evidence="2" key="1">
    <citation type="journal article" date="2014" name="Front. Microbiol.">
        <title>High frequency of phylogenetically diverse reductive dehalogenase-homologous genes in deep subseafloor sedimentary metagenomes.</title>
        <authorList>
            <person name="Kawai M."/>
            <person name="Futagami T."/>
            <person name="Toyoda A."/>
            <person name="Takaki Y."/>
            <person name="Nishi S."/>
            <person name="Hori S."/>
            <person name="Arai W."/>
            <person name="Tsubouchi T."/>
            <person name="Morono Y."/>
            <person name="Uchiyama I."/>
            <person name="Ito T."/>
            <person name="Fujiyama A."/>
            <person name="Inagaki F."/>
            <person name="Takami H."/>
        </authorList>
    </citation>
    <scope>NUCLEOTIDE SEQUENCE</scope>
    <source>
        <strain evidence="2">Expedition CK06-06</strain>
    </source>
</reference>
<dbReference type="EMBL" id="BARU01041002">
    <property type="protein sequence ID" value="GAH83776.1"/>
    <property type="molecule type" value="Genomic_DNA"/>
</dbReference>
<keyword evidence="1" id="KW-1133">Transmembrane helix</keyword>
<keyword evidence="1" id="KW-0812">Transmembrane</keyword>
<feature type="transmembrane region" description="Helical" evidence="1">
    <location>
        <begin position="30"/>
        <end position="50"/>
    </location>
</feature>
<accession>X1IMV0</accession>
<gene>
    <name evidence="2" type="ORF">S03H2_63301</name>
</gene>
<evidence type="ECO:0000256" key="1">
    <source>
        <dbReference type="SAM" id="Phobius"/>
    </source>
</evidence>
<name>X1IMV0_9ZZZZ</name>
<sequence>MVMAESNNDSLFNLNKIGESKTLGFLGKNWALIFLISMLILFSFLGKYFFSLRNFTNIILGVSSLLLL</sequence>
<keyword evidence="1" id="KW-0472">Membrane</keyword>
<comment type="caution">
    <text evidence="2">The sequence shown here is derived from an EMBL/GenBank/DDBJ whole genome shotgun (WGS) entry which is preliminary data.</text>
</comment>